<dbReference type="EMBL" id="CP013655">
    <property type="protein sequence ID" value="ALS38441.1"/>
    <property type="molecule type" value="Genomic_DNA"/>
</dbReference>
<dbReference type="STRING" id="118060.ATZ35_15180"/>
<sequence length="83" mass="9485">MNIEKLLSGLVEEKVINDIIGNIEQFEYVPIKNLGVDSLALMELVLRIEEQAGIEIDFDEFEVDSVSTLNKISHFFNQSEELK</sequence>
<accession>A0A0U2WXP2</accession>
<dbReference type="Proteomes" id="UP000067523">
    <property type="component" value="Chromosome"/>
</dbReference>
<keyword evidence="3" id="KW-1185">Reference proteome</keyword>
<dbReference type="Gene3D" id="1.10.1200.10">
    <property type="entry name" value="ACP-like"/>
    <property type="match status" value="1"/>
</dbReference>
<protein>
    <recommendedName>
        <fullName evidence="1">Carrier domain-containing protein</fullName>
    </recommendedName>
</protein>
<dbReference type="PROSITE" id="PS50075">
    <property type="entry name" value="CARRIER"/>
    <property type="match status" value="1"/>
</dbReference>
<evidence type="ECO:0000313" key="2">
    <source>
        <dbReference type="EMBL" id="ALS38441.1"/>
    </source>
</evidence>
<evidence type="ECO:0000313" key="3">
    <source>
        <dbReference type="Proteomes" id="UP000067523"/>
    </source>
</evidence>
<reference evidence="3" key="1">
    <citation type="submission" date="2015-12" db="EMBL/GenBank/DDBJ databases">
        <authorList>
            <person name="Lauer A."/>
            <person name="Humrighouse B."/>
            <person name="Loparev V."/>
            <person name="Shewmaker P.L."/>
            <person name="Whitney A.M."/>
            <person name="McLaughlin R.W."/>
        </authorList>
    </citation>
    <scope>NUCLEOTIDE SEQUENCE [LARGE SCALE GENOMIC DNA]</scope>
    <source>
        <strain evidence="3">LMG 26678</strain>
    </source>
</reference>
<dbReference type="SUPFAM" id="SSF47336">
    <property type="entry name" value="ACP-like"/>
    <property type="match status" value="1"/>
</dbReference>
<proteinExistence type="predicted"/>
<feature type="domain" description="Carrier" evidence="1">
    <location>
        <begin position="1"/>
        <end position="80"/>
    </location>
</feature>
<dbReference type="InterPro" id="IPR009081">
    <property type="entry name" value="PP-bd_ACP"/>
</dbReference>
<dbReference type="RefSeq" id="WP_010763382.1">
    <property type="nucleotide sequence ID" value="NZ_CP013655.1"/>
</dbReference>
<dbReference type="AlphaFoldDB" id="A0A0U2WXP2"/>
<dbReference type="Pfam" id="PF00550">
    <property type="entry name" value="PP-binding"/>
    <property type="match status" value="1"/>
</dbReference>
<dbReference type="KEGG" id="erx:ATZ35_15180"/>
<name>A0A0U2WXP2_9ENTE</name>
<gene>
    <name evidence="2" type="ORF">ATZ35_15180</name>
</gene>
<organism evidence="2 3">
    <name type="scientific">Enterococcus rotai</name>
    <dbReference type="NCBI Taxonomy" id="118060"/>
    <lineage>
        <taxon>Bacteria</taxon>
        <taxon>Bacillati</taxon>
        <taxon>Bacillota</taxon>
        <taxon>Bacilli</taxon>
        <taxon>Lactobacillales</taxon>
        <taxon>Enterococcaceae</taxon>
        <taxon>Enterococcus</taxon>
    </lineage>
</organism>
<dbReference type="InterPro" id="IPR036736">
    <property type="entry name" value="ACP-like_sf"/>
</dbReference>
<evidence type="ECO:0000259" key="1">
    <source>
        <dbReference type="PROSITE" id="PS50075"/>
    </source>
</evidence>